<feature type="transmembrane region" description="Helical" evidence="1">
    <location>
        <begin position="201"/>
        <end position="222"/>
    </location>
</feature>
<comment type="caution">
    <text evidence="2">The sequence shown here is derived from an EMBL/GenBank/DDBJ whole genome shotgun (WGS) entry which is preliminary data.</text>
</comment>
<keyword evidence="1" id="KW-0812">Transmembrane</keyword>
<dbReference type="EMBL" id="QVOQ01000015">
    <property type="protein sequence ID" value="MCX7578987.1"/>
    <property type="molecule type" value="Genomic_DNA"/>
</dbReference>
<keyword evidence="1" id="KW-1133">Transmembrane helix</keyword>
<feature type="transmembrane region" description="Helical" evidence="1">
    <location>
        <begin position="122"/>
        <end position="150"/>
    </location>
</feature>
<feature type="transmembrane region" description="Helical" evidence="1">
    <location>
        <begin position="89"/>
        <end position="107"/>
    </location>
</feature>
<dbReference type="AlphaFoldDB" id="A0A9X3E8U1"/>
<accession>A0A9X3E8U1</accession>
<evidence type="ECO:0000313" key="3">
    <source>
        <dbReference type="Proteomes" id="UP001080333"/>
    </source>
</evidence>
<dbReference type="RefSeq" id="WP_142511462.1">
    <property type="nucleotide sequence ID" value="NZ_CP174386.1"/>
</dbReference>
<name>A0A9X3E8U1_9LACO</name>
<sequence>MINERKFWFSTCALLFFFIFFFVLNMSWEAINYDDWLSLEVLNSGNYFQNWSWQVVLSVAFLLYWLVNYEIPVQKMMRLETHKQVGQMLMNRILGISGVFGFIYWAIPFCRIIVYETTLKQFVLFSICWSCQVIISVFWEVLVFQLVLIVHIYLQKNIILTGLSVLIIIVLLLHVWPLNQSLFADTQVTAMIRNNNYQSGVVKFVSTALLMSVLLPIFRLIIGQNIWKLEWYK</sequence>
<gene>
    <name evidence="2" type="ORF">D0502_06295</name>
</gene>
<reference evidence="2" key="1">
    <citation type="submission" date="2018-08" db="EMBL/GenBank/DDBJ databases">
        <title>Draft genome sequences of Leuconostoc spp. and Weissella spp. with biocontrol potential.</title>
        <authorList>
            <person name="Lo R."/>
            <person name="Ho V.T.T."/>
            <person name="Turner M.S."/>
        </authorList>
    </citation>
    <scope>NUCLEOTIDE SEQUENCE</scope>
    <source>
        <strain evidence="2">156</strain>
    </source>
</reference>
<feature type="transmembrane region" description="Helical" evidence="1">
    <location>
        <begin position="157"/>
        <end position="176"/>
    </location>
</feature>
<protein>
    <submittedName>
        <fullName evidence="2">Uncharacterized protein</fullName>
    </submittedName>
</protein>
<proteinExistence type="predicted"/>
<evidence type="ECO:0000256" key="1">
    <source>
        <dbReference type="SAM" id="Phobius"/>
    </source>
</evidence>
<organism evidence="2 3">
    <name type="scientific">Leuconostoc falkenbergense</name>
    <dbReference type="NCBI Taxonomy" id="2766470"/>
    <lineage>
        <taxon>Bacteria</taxon>
        <taxon>Bacillati</taxon>
        <taxon>Bacillota</taxon>
        <taxon>Bacilli</taxon>
        <taxon>Lactobacillales</taxon>
        <taxon>Lactobacillaceae</taxon>
        <taxon>Leuconostoc</taxon>
    </lineage>
</organism>
<feature type="transmembrane region" description="Helical" evidence="1">
    <location>
        <begin position="7"/>
        <end position="31"/>
    </location>
</feature>
<dbReference type="GeneID" id="97230340"/>
<dbReference type="Proteomes" id="UP001080333">
    <property type="component" value="Unassembled WGS sequence"/>
</dbReference>
<feature type="transmembrane region" description="Helical" evidence="1">
    <location>
        <begin position="51"/>
        <end position="69"/>
    </location>
</feature>
<keyword evidence="1" id="KW-0472">Membrane</keyword>
<evidence type="ECO:0000313" key="2">
    <source>
        <dbReference type="EMBL" id="MCX7578987.1"/>
    </source>
</evidence>